<dbReference type="InterPro" id="IPR043131">
    <property type="entry name" value="BCAT-like_N"/>
</dbReference>
<keyword evidence="12" id="KW-0456">Lyase</keyword>
<gene>
    <name evidence="12" type="ORF">HNQ40_000127</name>
</gene>
<dbReference type="EMBL" id="JACHGY010000001">
    <property type="protein sequence ID" value="MBB6428321.1"/>
    <property type="molecule type" value="Genomic_DNA"/>
</dbReference>
<evidence type="ECO:0000256" key="7">
    <source>
        <dbReference type="ARBA" id="ARBA00022898"/>
    </source>
</evidence>
<dbReference type="InterPro" id="IPR001544">
    <property type="entry name" value="Aminotrans_IV"/>
</dbReference>
<dbReference type="EC" id="2.6.1.42" evidence="6"/>
<protein>
    <recommendedName>
        <fullName evidence="6">branched-chain-amino-acid transaminase</fullName>
        <ecNumber evidence="6">2.6.1.42</ecNumber>
    </recommendedName>
</protein>
<dbReference type="Pfam" id="PF01063">
    <property type="entry name" value="Aminotran_4"/>
    <property type="match status" value="1"/>
</dbReference>
<dbReference type="Proteomes" id="UP000541810">
    <property type="component" value="Unassembled WGS sequence"/>
</dbReference>
<comment type="similarity">
    <text evidence="5">Belongs to the class-IV pyridoxal-phosphate-dependent aminotransferase family.</text>
</comment>
<comment type="catalytic activity">
    <reaction evidence="8">
        <text>L-valine + 2-oxoglutarate = 3-methyl-2-oxobutanoate + L-glutamate</text>
        <dbReference type="Rhea" id="RHEA:24813"/>
        <dbReference type="ChEBI" id="CHEBI:11851"/>
        <dbReference type="ChEBI" id="CHEBI:16810"/>
        <dbReference type="ChEBI" id="CHEBI:29985"/>
        <dbReference type="ChEBI" id="CHEBI:57762"/>
        <dbReference type="EC" id="2.6.1.42"/>
    </reaction>
</comment>
<evidence type="ECO:0000256" key="8">
    <source>
        <dbReference type="ARBA" id="ARBA00048212"/>
    </source>
</evidence>
<dbReference type="GO" id="GO:0016829">
    <property type="term" value="F:lyase activity"/>
    <property type="evidence" value="ECO:0007669"/>
    <property type="project" value="UniProtKB-KW"/>
</dbReference>
<dbReference type="Gene3D" id="3.30.470.10">
    <property type="match status" value="1"/>
</dbReference>
<keyword evidence="12" id="KW-0032">Aminotransferase</keyword>
<name>A0A7X0H308_9BACT</name>
<dbReference type="InterPro" id="IPR050571">
    <property type="entry name" value="Class-IV_PLP-Dep_Aminotrnsfr"/>
</dbReference>
<evidence type="ECO:0000313" key="12">
    <source>
        <dbReference type="EMBL" id="MBB6428321.1"/>
    </source>
</evidence>
<accession>A0A7X0H308</accession>
<comment type="catalytic activity">
    <reaction evidence="9">
        <text>L-isoleucine + 2-oxoglutarate = (S)-3-methyl-2-oxopentanoate + L-glutamate</text>
        <dbReference type="Rhea" id="RHEA:24801"/>
        <dbReference type="ChEBI" id="CHEBI:16810"/>
        <dbReference type="ChEBI" id="CHEBI:29985"/>
        <dbReference type="ChEBI" id="CHEBI:35146"/>
        <dbReference type="ChEBI" id="CHEBI:58045"/>
        <dbReference type="EC" id="2.6.1.42"/>
    </reaction>
</comment>
<dbReference type="AlphaFoldDB" id="A0A7X0H308"/>
<dbReference type="FunFam" id="3.20.10.10:FF:000002">
    <property type="entry name" value="D-alanine aminotransferase"/>
    <property type="match status" value="1"/>
</dbReference>
<comment type="catalytic activity">
    <reaction evidence="10">
        <text>L-leucine + 2-oxoglutarate = 4-methyl-2-oxopentanoate + L-glutamate</text>
        <dbReference type="Rhea" id="RHEA:18321"/>
        <dbReference type="ChEBI" id="CHEBI:16810"/>
        <dbReference type="ChEBI" id="CHEBI:17865"/>
        <dbReference type="ChEBI" id="CHEBI:29985"/>
        <dbReference type="ChEBI" id="CHEBI:57427"/>
        <dbReference type="EC" id="2.6.1.42"/>
    </reaction>
</comment>
<dbReference type="PANTHER" id="PTHR42743:SF11">
    <property type="entry name" value="AMINODEOXYCHORISMATE LYASE"/>
    <property type="match status" value="1"/>
</dbReference>
<dbReference type="InterPro" id="IPR036038">
    <property type="entry name" value="Aminotransferase-like"/>
</dbReference>
<dbReference type="CDD" id="cd00449">
    <property type="entry name" value="PLPDE_IV"/>
    <property type="match status" value="1"/>
</dbReference>
<comment type="pathway">
    <text evidence="4">Amino-acid biosynthesis; L-leucine biosynthesis; L-leucine from 3-methyl-2-oxobutanoate: step 4/4.</text>
</comment>
<comment type="cofactor">
    <cofactor evidence="1">
        <name>pyridoxal 5'-phosphate</name>
        <dbReference type="ChEBI" id="CHEBI:597326"/>
    </cofactor>
</comment>
<evidence type="ECO:0000256" key="4">
    <source>
        <dbReference type="ARBA" id="ARBA00005072"/>
    </source>
</evidence>
<evidence type="ECO:0000256" key="1">
    <source>
        <dbReference type="ARBA" id="ARBA00001933"/>
    </source>
</evidence>
<feature type="compositionally biased region" description="Pro residues" evidence="11">
    <location>
        <begin position="11"/>
        <end position="20"/>
    </location>
</feature>
<reference evidence="12 13" key="1">
    <citation type="submission" date="2020-08" db="EMBL/GenBank/DDBJ databases">
        <title>Genomic Encyclopedia of Type Strains, Phase IV (KMG-IV): sequencing the most valuable type-strain genomes for metagenomic binning, comparative biology and taxonomic classification.</title>
        <authorList>
            <person name="Goeker M."/>
        </authorList>
    </citation>
    <scope>NUCLEOTIDE SEQUENCE [LARGE SCALE GENOMIC DNA]</scope>
    <source>
        <strain evidence="12 13">DSM 103725</strain>
    </source>
</reference>
<evidence type="ECO:0000256" key="2">
    <source>
        <dbReference type="ARBA" id="ARBA00004824"/>
    </source>
</evidence>
<dbReference type="InterPro" id="IPR043132">
    <property type="entry name" value="BCAT-like_C"/>
</dbReference>
<dbReference type="GO" id="GO:0004084">
    <property type="term" value="F:branched-chain-amino-acid transaminase activity"/>
    <property type="evidence" value="ECO:0007669"/>
    <property type="project" value="UniProtKB-EC"/>
</dbReference>
<evidence type="ECO:0000256" key="9">
    <source>
        <dbReference type="ARBA" id="ARBA00048798"/>
    </source>
</evidence>
<dbReference type="GO" id="GO:0046394">
    <property type="term" value="P:carboxylic acid biosynthetic process"/>
    <property type="evidence" value="ECO:0007669"/>
    <property type="project" value="UniProtKB-ARBA"/>
</dbReference>
<dbReference type="GO" id="GO:0008652">
    <property type="term" value="P:amino acid biosynthetic process"/>
    <property type="evidence" value="ECO:0007669"/>
    <property type="project" value="UniProtKB-ARBA"/>
</dbReference>
<evidence type="ECO:0000256" key="11">
    <source>
        <dbReference type="SAM" id="MobiDB-lite"/>
    </source>
</evidence>
<evidence type="ECO:0000313" key="13">
    <source>
        <dbReference type="Proteomes" id="UP000541810"/>
    </source>
</evidence>
<comment type="caution">
    <text evidence="12">The sequence shown here is derived from an EMBL/GenBank/DDBJ whole genome shotgun (WGS) entry which is preliminary data.</text>
</comment>
<sequence length="321" mass="34697">MPRKLAISSPSPQPPSPQAPPDIYLNGRMVPASEASISVSDAGFQHAVGLFETFQVHQGRAFRLQQHLDRLAGSARELGLVDEFHTEPLAEAVQKTIEHNQLVRARVRLTLTAGTLSMLQTAADGKPEIEVQRTLAIVPTEPTAYAPEYYTQGITARIHGPAASPFDDNAGHKTLNYWSRLRSLRRAAAAGAGEAIWLNITNHLASGAVSNLLLVKDGKLLTPFARGEEVPEALRAPVLPGVTRAAVIELAHQQSIDVVRKMLTVEDLLEADEVMLTNSGWGVLPVTKVEQREIADGKVGEMTTTLREGLNAMFVAETSGD</sequence>
<proteinExistence type="inferred from homology"/>
<evidence type="ECO:0000256" key="10">
    <source>
        <dbReference type="ARBA" id="ARBA00049229"/>
    </source>
</evidence>
<organism evidence="12 13">
    <name type="scientific">Algisphaera agarilytica</name>
    <dbReference type="NCBI Taxonomy" id="1385975"/>
    <lineage>
        <taxon>Bacteria</taxon>
        <taxon>Pseudomonadati</taxon>
        <taxon>Planctomycetota</taxon>
        <taxon>Phycisphaerae</taxon>
        <taxon>Phycisphaerales</taxon>
        <taxon>Phycisphaeraceae</taxon>
        <taxon>Algisphaera</taxon>
    </lineage>
</organism>
<dbReference type="RefSeq" id="WP_184675348.1">
    <property type="nucleotide sequence ID" value="NZ_JACHGY010000001.1"/>
</dbReference>
<evidence type="ECO:0000256" key="5">
    <source>
        <dbReference type="ARBA" id="ARBA00009320"/>
    </source>
</evidence>
<keyword evidence="12" id="KW-0808">Transferase</keyword>
<dbReference type="PANTHER" id="PTHR42743">
    <property type="entry name" value="AMINO-ACID AMINOTRANSFERASE"/>
    <property type="match status" value="1"/>
</dbReference>
<dbReference type="SUPFAM" id="SSF56752">
    <property type="entry name" value="D-aminoacid aminotransferase-like PLP-dependent enzymes"/>
    <property type="match status" value="1"/>
</dbReference>
<keyword evidence="7" id="KW-0663">Pyridoxal phosphate</keyword>
<evidence type="ECO:0000256" key="6">
    <source>
        <dbReference type="ARBA" id="ARBA00013053"/>
    </source>
</evidence>
<comment type="pathway">
    <text evidence="3">Amino-acid biosynthesis; L-valine biosynthesis; L-valine from pyruvate: step 4/4.</text>
</comment>
<dbReference type="Gene3D" id="3.20.10.10">
    <property type="entry name" value="D-amino Acid Aminotransferase, subunit A, domain 2"/>
    <property type="match status" value="1"/>
</dbReference>
<feature type="region of interest" description="Disordered" evidence="11">
    <location>
        <begin position="1"/>
        <end position="20"/>
    </location>
</feature>
<comment type="pathway">
    <text evidence="2">Amino-acid biosynthesis; L-isoleucine biosynthesis; L-isoleucine from 2-oxobutanoate: step 4/4.</text>
</comment>
<evidence type="ECO:0000256" key="3">
    <source>
        <dbReference type="ARBA" id="ARBA00004931"/>
    </source>
</evidence>
<keyword evidence="13" id="KW-1185">Reference proteome</keyword>